<dbReference type="RefSeq" id="WP_092361521.1">
    <property type="nucleotide sequence ID" value="NZ_BMGV01000001.1"/>
</dbReference>
<dbReference type="GO" id="GO:0016853">
    <property type="term" value="F:isomerase activity"/>
    <property type="evidence" value="ECO:0007669"/>
    <property type="project" value="UniProtKB-KW"/>
</dbReference>
<gene>
    <name evidence="2" type="ORF">SAMN05444007_101133</name>
</gene>
<dbReference type="Gene3D" id="3.10.450.50">
    <property type="match status" value="1"/>
</dbReference>
<evidence type="ECO:0000313" key="3">
    <source>
        <dbReference type="Proteomes" id="UP000199379"/>
    </source>
</evidence>
<dbReference type="OrthoDB" id="7844074at2"/>
<dbReference type="AlphaFoldDB" id="A0A1H6QFL7"/>
<evidence type="ECO:0000313" key="2">
    <source>
        <dbReference type="EMBL" id="SEI42521.1"/>
    </source>
</evidence>
<dbReference type="Pfam" id="PF12680">
    <property type="entry name" value="SnoaL_2"/>
    <property type="match status" value="1"/>
</dbReference>
<dbReference type="STRING" id="1227549.SAMN05444007_101133"/>
<sequence length="143" mass="16066">MSKSDVLREWYDEVWENGNLDAIDRLFAPDTMAEGLIPEMQVGPDDFRDFVTAFQQLVGPIRVDLPKVVENGDWLAAVIRIETSRADTGAPVELTGQVMARVCDGKMVEAYNQVDFISLFEQLGQFPPDTLPVSMTGQRLDWT</sequence>
<evidence type="ECO:0000259" key="1">
    <source>
        <dbReference type="Pfam" id="PF12680"/>
    </source>
</evidence>
<keyword evidence="3" id="KW-1185">Reference proteome</keyword>
<name>A0A1H6QFL7_9RHOB</name>
<protein>
    <submittedName>
        <fullName evidence="2">Ketosteroid isomerase-related protein</fullName>
    </submittedName>
</protein>
<dbReference type="Proteomes" id="UP000199379">
    <property type="component" value="Unassembled WGS sequence"/>
</dbReference>
<reference evidence="2 3" key="1">
    <citation type="submission" date="2016-10" db="EMBL/GenBank/DDBJ databases">
        <authorList>
            <person name="de Groot N.N."/>
        </authorList>
    </citation>
    <scope>NUCLEOTIDE SEQUENCE [LARGE SCALE GENOMIC DNA]</scope>
    <source>
        <strain evidence="2 3">DSM 29340</strain>
    </source>
</reference>
<accession>A0A1H6QFL7</accession>
<feature type="domain" description="SnoaL-like" evidence="1">
    <location>
        <begin position="8"/>
        <end position="109"/>
    </location>
</feature>
<dbReference type="InterPro" id="IPR032710">
    <property type="entry name" value="NTF2-like_dom_sf"/>
</dbReference>
<dbReference type="EMBL" id="FNYD01000001">
    <property type="protein sequence ID" value="SEI42521.1"/>
    <property type="molecule type" value="Genomic_DNA"/>
</dbReference>
<proteinExistence type="predicted"/>
<dbReference type="InterPro" id="IPR037401">
    <property type="entry name" value="SnoaL-like"/>
</dbReference>
<keyword evidence="2" id="KW-0413">Isomerase</keyword>
<dbReference type="SUPFAM" id="SSF54427">
    <property type="entry name" value="NTF2-like"/>
    <property type="match status" value="1"/>
</dbReference>
<organism evidence="2 3">
    <name type="scientific">Cribrihabitans marinus</name>
    <dbReference type="NCBI Taxonomy" id="1227549"/>
    <lineage>
        <taxon>Bacteria</taxon>
        <taxon>Pseudomonadati</taxon>
        <taxon>Pseudomonadota</taxon>
        <taxon>Alphaproteobacteria</taxon>
        <taxon>Rhodobacterales</taxon>
        <taxon>Paracoccaceae</taxon>
        <taxon>Cribrihabitans</taxon>
    </lineage>
</organism>